<sequence length="277" mass="32359">MDIDGFWAVVERSTTETGTRQARLEWLENHLSGLPAEEIVDYDVWFTLCRNRACTWDLYAVCMAITGRGSSNAFEFFADWLISLGRDDFEKVVGCPDRVLELPAVQRLHELSRTYRHERTTGDGRIRLRRVTLTRRSRWPDEFYPEFELFSYVSGRAYERATGLDVSVLKDAVEARGVKRTFPFLTPHAQPDGDEWDFDDRAELIRRLPRLAHHYGVTADPVEEPARPRRRTWWPRYLPQSGDRIWSFTCGADGTIHARSRRYLSEADRLFIGLDWP</sequence>
<dbReference type="EMBL" id="JACHMI010000001">
    <property type="protein sequence ID" value="MBB6555428.1"/>
    <property type="molecule type" value="Genomic_DNA"/>
</dbReference>
<proteinExistence type="predicted"/>
<name>A0A7X0P529_9ACTN</name>
<accession>A0A7X0P529</accession>
<reference evidence="2 3" key="1">
    <citation type="submission" date="2020-08" db="EMBL/GenBank/DDBJ databases">
        <title>Sequencing the genomes of 1000 actinobacteria strains.</title>
        <authorList>
            <person name="Klenk H.-P."/>
        </authorList>
    </citation>
    <scope>NUCLEOTIDE SEQUENCE [LARGE SCALE GENOMIC DNA]</scope>
    <source>
        <strain evidence="2 3">DSM 43768</strain>
    </source>
</reference>
<organism evidence="2 3">
    <name type="scientific">Nonomuraea rubra</name>
    <dbReference type="NCBI Taxonomy" id="46180"/>
    <lineage>
        <taxon>Bacteria</taxon>
        <taxon>Bacillati</taxon>
        <taxon>Actinomycetota</taxon>
        <taxon>Actinomycetes</taxon>
        <taxon>Streptosporangiales</taxon>
        <taxon>Streptosporangiaceae</taxon>
        <taxon>Nonomuraea</taxon>
    </lineage>
</organism>
<feature type="domain" description="DUF4240" evidence="1">
    <location>
        <begin position="1"/>
        <end position="159"/>
    </location>
</feature>
<evidence type="ECO:0000313" key="3">
    <source>
        <dbReference type="Proteomes" id="UP000565579"/>
    </source>
</evidence>
<keyword evidence="3" id="KW-1185">Reference proteome</keyword>
<dbReference type="AlphaFoldDB" id="A0A7X0P529"/>
<comment type="caution">
    <text evidence="2">The sequence shown here is derived from an EMBL/GenBank/DDBJ whole genome shotgun (WGS) entry which is preliminary data.</text>
</comment>
<dbReference type="Pfam" id="PF14024">
    <property type="entry name" value="DUF4240"/>
    <property type="match status" value="1"/>
</dbReference>
<evidence type="ECO:0000259" key="1">
    <source>
        <dbReference type="Pfam" id="PF14024"/>
    </source>
</evidence>
<evidence type="ECO:0000313" key="2">
    <source>
        <dbReference type="EMBL" id="MBB6555428.1"/>
    </source>
</evidence>
<dbReference type="RefSeq" id="WP_185110016.1">
    <property type="nucleotide sequence ID" value="NZ_JACHMI010000001.1"/>
</dbReference>
<dbReference type="InterPro" id="IPR025334">
    <property type="entry name" value="DUF4240"/>
</dbReference>
<dbReference type="Proteomes" id="UP000565579">
    <property type="component" value="Unassembled WGS sequence"/>
</dbReference>
<gene>
    <name evidence="2" type="ORF">HD593_010223</name>
</gene>
<protein>
    <recommendedName>
        <fullName evidence="1">DUF4240 domain-containing protein</fullName>
    </recommendedName>
</protein>